<sequence>MKHDGHLSVTSEGRLYYAGSQKISFNSGIPLNTGDGVVVWNEIQDLISTSDVYSDVTLTDEIANSNYPNINFEYDGKEPISNPFWDYENLHTGTRSIDIGANPDLSALVGKTYEDVISENPSQQNPMVPPIPFPDSWFGKWKDIVNDSGTWQGEGIDGSTGTAIDSPPLDIPGTWQGKWSWTADGQLVFDGSFSGSDGTTWQGTYTHTGIGVQNPVLNPPLTPDLTGITGWLSSISSWLTSLFAFPTDFSLNLDPLKNLPIATKFPFCLPFDLKNSIESLQSPVVVPVFTTTWNLPFYQGDIEINLAAMERFAQITRWGTLIVFNLGLILVTRKVLS</sequence>
<organism evidence="1 2">
    <name type="scientific">Clostridium aceticum</name>
    <dbReference type="NCBI Taxonomy" id="84022"/>
    <lineage>
        <taxon>Bacteria</taxon>
        <taxon>Bacillati</taxon>
        <taxon>Bacillota</taxon>
        <taxon>Clostridia</taxon>
        <taxon>Eubacteriales</taxon>
        <taxon>Clostridiaceae</taxon>
        <taxon>Clostridium</taxon>
    </lineage>
</organism>
<dbReference type="KEGG" id="cace:CACET_5p00050"/>
<proteinExistence type="predicted"/>
<dbReference type="EMBL" id="CP009688">
    <property type="protein sequence ID" value="AKL97378.1"/>
    <property type="molecule type" value="Genomic_DNA"/>
</dbReference>
<keyword evidence="2" id="KW-1185">Reference proteome</keyword>
<protein>
    <submittedName>
        <fullName evidence="1">Uncharacterized protein</fullName>
    </submittedName>
</protein>
<geneLocation type="plasmid" evidence="1 2">
    <name>CACET_5p</name>
</geneLocation>
<dbReference type="AlphaFoldDB" id="A0A0D8I6B5"/>
<evidence type="ECO:0000313" key="2">
    <source>
        <dbReference type="Proteomes" id="UP000035704"/>
    </source>
</evidence>
<gene>
    <name evidence="1" type="ORF">CACET_5p00050</name>
</gene>
<reference evidence="1 2" key="1">
    <citation type="submission" date="2014-10" db="EMBL/GenBank/DDBJ databases">
        <title>Genome sequence of Clostridium aceticum DSM 1496.</title>
        <authorList>
            <person name="Poehlein A."/>
            <person name="Schiel-Bengelsdorf B."/>
            <person name="Gottschalk G."/>
            <person name="Duerre P."/>
            <person name="Daniel R."/>
        </authorList>
    </citation>
    <scope>NUCLEOTIDE SEQUENCE [LARGE SCALE GENOMIC DNA]</scope>
    <source>
        <strain evidence="1 2">DSM 1496</strain>
        <plasmid evidence="2">Plasmid CACET_5p</plasmid>
    </source>
</reference>
<dbReference type="PATRIC" id="fig|84022.5.peg.2485"/>
<evidence type="ECO:0000313" key="1">
    <source>
        <dbReference type="EMBL" id="AKL97378.1"/>
    </source>
</evidence>
<dbReference type="RefSeq" id="WP_044826347.1">
    <property type="nucleotide sequence ID" value="NZ_CP009688.1"/>
</dbReference>
<accession>A0A0D8I6B5</accession>
<name>A0A0D8I6B5_9CLOT</name>
<dbReference type="Proteomes" id="UP000035704">
    <property type="component" value="Plasmid CACET_5p"/>
</dbReference>
<dbReference type="OrthoDB" id="1779960at2"/>
<keyword evidence="1" id="KW-0614">Plasmid</keyword>